<dbReference type="EMBL" id="CAAALY010035836">
    <property type="protein sequence ID" value="VEL18149.1"/>
    <property type="molecule type" value="Genomic_DNA"/>
</dbReference>
<protein>
    <submittedName>
        <fullName evidence="2">Uncharacterized protein</fullName>
    </submittedName>
</protein>
<reference evidence="2" key="1">
    <citation type="submission" date="2018-11" db="EMBL/GenBank/DDBJ databases">
        <authorList>
            <consortium name="Pathogen Informatics"/>
        </authorList>
    </citation>
    <scope>NUCLEOTIDE SEQUENCE</scope>
</reference>
<dbReference type="AlphaFoldDB" id="A0A3S5A2N9"/>
<sequence>MEETNDGQGFREGGRRRATLRAESGAVSGRLAEWDPSRVPFWWGKTRVPEALGRLSVANREVVGRRWYVRHTEERAHAHRQASRERRPPTHELSAIGGGLLTTESWRLWLSRLRGRSTCLLCFRGPVCLAVCAMPLSALLSILSIACLLVPLWAQKLVCQLVGLTMPPSVCRSARQLRDSGATTQPIECLRRATQDPANSRLTLGRLQKANPKSFGG</sequence>
<keyword evidence="3" id="KW-1185">Reference proteome</keyword>
<evidence type="ECO:0000256" key="1">
    <source>
        <dbReference type="SAM" id="MobiDB-lite"/>
    </source>
</evidence>
<evidence type="ECO:0000313" key="3">
    <source>
        <dbReference type="Proteomes" id="UP000784294"/>
    </source>
</evidence>
<comment type="caution">
    <text evidence="2">The sequence shown here is derived from an EMBL/GenBank/DDBJ whole genome shotgun (WGS) entry which is preliminary data.</text>
</comment>
<name>A0A3S5A2N9_9PLAT</name>
<evidence type="ECO:0000313" key="2">
    <source>
        <dbReference type="EMBL" id="VEL18149.1"/>
    </source>
</evidence>
<feature type="region of interest" description="Disordered" evidence="1">
    <location>
        <begin position="1"/>
        <end position="22"/>
    </location>
</feature>
<proteinExistence type="predicted"/>
<dbReference type="Proteomes" id="UP000784294">
    <property type="component" value="Unassembled WGS sequence"/>
</dbReference>
<accession>A0A3S5A2N9</accession>
<gene>
    <name evidence="2" type="ORF">PXEA_LOCUS11589</name>
</gene>
<organism evidence="2 3">
    <name type="scientific">Protopolystoma xenopodis</name>
    <dbReference type="NCBI Taxonomy" id="117903"/>
    <lineage>
        <taxon>Eukaryota</taxon>
        <taxon>Metazoa</taxon>
        <taxon>Spiralia</taxon>
        <taxon>Lophotrochozoa</taxon>
        <taxon>Platyhelminthes</taxon>
        <taxon>Monogenea</taxon>
        <taxon>Polyopisthocotylea</taxon>
        <taxon>Polystomatidea</taxon>
        <taxon>Polystomatidae</taxon>
        <taxon>Protopolystoma</taxon>
    </lineage>
</organism>